<dbReference type="EMBL" id="CP036401">
    <property type="protein sequence ID" value="QBI02691.1"/>
    <property type="molecule type" value="Genomic_DNA"/>
</dbReference>
<sequence>MIKHIVLAAAMFGAAAARAEILAETECYVRVTPSNDGKIVRLIFRRYVDMELKKEVGSFVQYNHTKEIIPLVFSRHLDTDTDSPDLGNYEDTRIEILGNRVAGEYKFIQTGAGHRQGRYVRYTSAKNRKPVIFHHTGSDDDTSCKLTTKN</sequence>
<dbReference type="Proteomes" id="UP000628442">
    <property type="component" value="Unassembled WGS sequence"/>
</dbReference>
<gene>
    <name evidence="3" type="ORF">EYF70_18950</name>
    <name evidence="2" type="ORF">GCM10007387_58450</name>
</gene>
<dbReference type="OrthoDB" id="8778752at2"/>
<proteinExistence type="predicted"/>
<keyword evidence="4" id="KW-1185">Reference proteome</keyword>
<organism evidence="2 5">
    <name type="scientific">Pseudoduganella albidiflava</name>
    <dbReference type="NCBI Taxonomy" id="321983"/>
    <lineage>
        <taxon>Bacteria</taxon>
        <taxon>Pseudomonadati</taxon>
        <taxon>Pseudomonadota</taxon>
        <taxon>Betaproteobacteria</taxon>
        <taxon>Burkholderiales</taxon>
        <taxon>Oxalobacteraceae</taxon>
        <taxon>Telluria group</taxon>
        <taxon>Pseudoduganella</taxon>
    </lineage>
</organism>
<keyword evidence="1" id="KW-0732">Signal</keyword>
<reference evidence="3 4" key="2">
    <citation type="submission" date="2019-02" db="EMBL/GenBank/DDBJ databases">
        <title>Draft Genome Sequences of Six Type Strains of the Genus Massilia.</title>
        <authorList>
            <person name="Miess H."/>
            <person name="Frediansyhah A."/>
            <person name="Gross H."/>
        </authorList>
    </citation>
    <scope>NUCLEOTIDE SEQUENCE [LARGE SCALE GENOMIC DNA]</scope>
    <source>
        <strain evidence="3 4">DSM 17472</strain>
    </source>
</reference>
<dbReference type="Proteomes" id="UP000292307">
    <property type="component" value="Chromosome"/>
</dbReference>
<reference evidence="2" key="3">
    <citation type="submission" date="2022-12" db="EMBL/GenBank/DDBJ databases">
        <authorList>
            <person name="Sun Q."/>
            <person name="Kim S."/>
        </authorList>
    </citation>
    <scope>NUCLEOTIDE SEQUENCE</scope>
    <source>
        <strain evidence="2">KCTC 12343</strain>
    </source>
</reference>
<dbReference type="AlphaFoldDB" id="A0A411X152"/>
<dbReference type="EMBL" id="BMWV01000024">
    <property type="protein sequence ID" value="GGY68643.1"/>
    <property type="molecule type" value="Genomic_DNA"/>
</dbReference>
<dbReference type="RefSeq" id="WP_131146802.1">
    <property type="nucleotide sequence ID" value="NZ_BMWV01000024.1"/>
</dbReference>
<evidence type="ECO:0000256" key="1">
    <source>
        <dbReference type="SAM" id="SignalP"/>
    </source>
</evidence>
<feature type="signal peptide" evidence="1">
    <location>
        <begin position="1"/>
        <end position="19"/>
    </location>
</feature>
<accession>A0A411X152</accession>
<protein>
    <submittedName>
        <fullName evidence="2">Uncharacterized protein</fullName>
    </submittedName>
</protein>
<reference evidence="2" key="1">
    <citation type="journal article" date="2014" name="Int. J. Syst. Evol. Microbiol.">
        <title>Complete genome sequence of Corynebacterium casei LMG S-19264T (=DSM 44701T), isolated from a smear-ripened cheese.</title>
        <authorList>
            <consortium name="US DOE Joint Genome Institute (JGI-PGF)"/>
            <person name="Walter F."/>
            <person name="Albersmeier A."/>
            <person name="Kalinowski J."/>
            <person name="Ruckert C."/>
        </authorList>
    </citation>
    <scope>NUCLEOTIDE SEQUENCE</scope>
    <source>
        <strain evidence="2">KCTC 12343</strain>
    </source>
</reference>
<evidence type="ECO:0000313" key="4">
    <source>
        <dbReference type="Proteomes" id="UP000292307"/>
    </source>
</evidence>
<name>A0A411X152_9BURK</name>
<feature type="chain" id="PRO_5044601824" evidence="1">
    <location>
        <begin position="20"/>
        <end position="150"/>
    </location>
</feature>
<evidence type="ECO:0000313" key="5">
    <source>
        <dbReference type="Proteomes" id="UP000628442"/>
    </source>
</evidence>
<evidence type="ECO:0000313" key="3">
    <source>
        <dbReference type="EMBL" id="QBI02691.1"/>
    </source>
</evidence>
<evidence type="ECO:0000313" key="2">
    <source>
        <dbReference type="EMBL" id="GGY68643.1"/>
    </source>
</evidence>